<evidence type="ECO:0000256" key="3">
    <source>
        <dbReference type="PROSITE-ProRule" id="PRU00708"/>
    </source>
</evidence>
<feature type="repeat" description="PPR" evidence="3">
    <location>
        <begin position="334"/>
        <end position="368"/>
    </location>
</feature>
<evidence type="ECO:0000256" key="2">
    <source>
        <dbReference type="ARBA" id="ARBA00022737"/>
    </source>
</evidence>
<proteinExistence type="inferred from homology"/>
<evidence type="ECO:0000256" key="1">
    <source>
        <dbReference type="ARBA" id="ARBA00007626"/>
    </source>
</evidence>
<dbReference type="PANTHER" id="PTHR46128:SF347">
    <property type="entry name" value="PENTACOTRIPEPTIDE-REPEAT REGION OF PRORP DOMAIN-CONTAINING PROTEIN"/>
    <property type="match status" value="1"/>
</dbReference>
<gene>
    <name evidence="6" type="primary">LOC120258752</name>
</gene>
<protein>
    <submittedName>
        <fullName evidence="6">Pentatricopeptide repeat-containing protein At1g52640, mitochondrial</fullName>
    </submittedName>
</protein>
<keyword evidence="5" id="KW-1185">Reference proteome</keyword>
<feature type="repeat" description="PPR" evidence="3">
    <location>
        <begin position="124"/>
        <end position="158"/>
    </location>
</feature>
<name>A0AB40B4E0_DIOCR</name>
<dbReference type="Pfam" id="PF13041">
    <property type="entry name" value="PPR_2"/>
    <property type="match status" value="1"/>
</dbReference>
<dbReference type="Proteomes" id="UP001515500">
    <property type="component" value="Chromosome 4"/>
</dbReference>
<dbReference type="InterPro" id="IPR033443">
    <property type="entry name" value="PROP1-like_PPR_dom"/>
</dbReference>
<accession>A0AB40B4E0</accession>
<dbReference type="PROSITE" id="PS51375">
    <property type="entry name" value="PPR"/>
    <property type="match status" value="8"/>
</dbReference>
<organism evidence="5 6">
    <name type="scientific">Dioscorea cayennensis subsp. rotundata</name>
    <name type="common">White Guinea yam</name>
    <name type="synonym">Dioscorea rotundata</name>
    <dbReference type="NCBI Taxonomy" id="55577"/>
    <lineage>
        <taxon>Eukaryota</taxon>
        <taxon>Viridiplantae</taxon>
        <taxon>Streptophyta</taxon>
        <taxon>Embryophyta</taxon>
        <taxon>Tracheophyta</taxon>
        <taxon>Spermatophyta</taxon>
        <taxon>Magnoliopsida</taxon>
        <taxon>Liliopsida</taxon>
        <taxon>Dioscoreales</taxon>
        <taxon>Dioscoreaceae</taxon>
        <taxon>Dioscorea</taxon>
    </lineage>
</organism>
<dbReference type="AlphaFoldDB" id="A0AB40B4E0"/>
<dbReference type="Gene3D" id="1.25.40.10">
    <property type="entry name" value="Tetratricopeptide repeat domain"/>
    <property type="match status" value="4"/>
</dbReference>
<evidence type="ECO:0000259" key="4">
    <source>
        <dbReference type="Pfam" id="PF17177"/>
    </source>
</evidence>
<keyword evidence="2" id="KW-0677">Repeat</keyword>
<feature type="repeat" description="PPR" evidence="3">
    <location>
        <begin position="228"/>
        <end position="263"/>
    </location>
</feature>
<dbReference type="InterPro" id="IPR002885">
    <property type="entry name" value="PPR_rpt"/>
</dbReference>
<dbReference type="PANTHER" id="PTHR46128">
    <property type="entry name" value="MITOCHONDRIAL GROUP I INTRON SPLICING FACTOR CCM1"/>
    <property type="match status" value="1"/>
</dbReference>
<feature type="repeat" description="PPR" evidence="3">
    <location>
        <begin position="264"/>
        <end position="298"/>
    </location>
</feature>
<feature type="repeat" description="PPR" evidence="3">
    <location>
        <begin position="404"/>
        <end position="439"/>
    </location>
</feature>
<evidence type="ECO:0000313" key="6">
    <source>
        <dbReference type="RefSeq" id="XP_039122122.1"/>
    </source>
</evidence>
<feature type="domain" description="PROP1-like PPR" evidence="4">
    <location>
        <begin position="194"/>
        <end position="346"/>
    </location>
</feature>
<feature type="repeat" description="PPR" evidence="3">
    <location>
        <begin position="299"/>
        <end position="333"/>
    </location>
</feature>
<dbReference type="RefSeq" id="XP_039122122.1">
    <property type="nucleotide sequence ID" value="XM_039266188.1"/>
</dbReference>
<dbReference type="InterPro" id="IPR050872">
    <property type="entry name" value="PPR_P_subfamily"/>
</dbReference>
<dbReference type="NCBIfam" id="TIGR00756">
    <property type="entry name" value="PPR"/>
    <property type="match status" value="6"/>
</dbReference>
<evidence type="ECO:0000313" key="5">
    <source>
        <dbReference type="Proteomes" id="UP001515500"/>
    </source>
</evidence>
<feature type="repeat" description="PPR" evidence="3">
    <location>
        <begin position="369"/>
        <end position="403"/>
    </location>
</feature>
<reference evidence="6" key="1">
    <citation type="submission" date="2025-08" db="UniProtKB">
        <authorList>
            <consortium name="RefSeq"/>
        </authorList>
    </citation>
    <scope>IDENTIFICATION</scope>
</reference>
<feature type="repeat" description="PPR" evidence="3">
    <location>
        <begin position="193"/>
        <end position="227"/>
    </location>
</feature>
<dbReference type="InterPro" id="IPR011990">
    <property type="entry name" value="TPR-like_helical_dom_sf"/>
</dbReference>
<dbReference type="GeneID" id="120258752"/>
<comment type="similarity">
    <text evidence="1">Belongs to the PPR family. P subfamily.</text>
</comment>
<dbReference type="Pfam" id="PF17177">
    <property type="entry name" value="PPR_long"/>
    <property type="match status" value="1"/>
</dbReference>
<sequence>MAVHLRLHVHLRARTISSLAPSPSLSDVVNDLCRILSDRRAAHHELEPALLPFSSHLSSDLVDHVLRRCLNLPLSSHRFYLWALRHPSFRPSPHSLSILASSLLSSRLYPLLWSLLSDLPHSPDPKIFHLFFRSYASAGLASDAIRAFSNMPRFGVSPTLHDLHFLFLSLCRYKLVADAQAFFDKVKTDFSVTQKTYSILMNGWAKVEDSKMALNLFDEMRNRGLQVDVAAYNTLLAALCSGKRVSEAYDRLLEMQKVYGLEPDAASYSVFIRTACDAKELGTTVKLLDRMKRYNLAPNMYTYNCVLRLFCEMEKIDDAYELLDEMLERGVKPDVWSYNAVLAVHCKLKEVNKALRLFSRMDRDSCLPERHAYNMLLKMLVGVGRVDRAMEVWDGMEKRGFYPAAPSYSVMIHGLCRKKGGIEHACRYFEMMVEEGIPPYQSTCELLKDQLLHLGLKEKVDILFDKMQRSSSCTIQELSSSMDRKKKAYQDRKEIEECTVHHHQSVIRKLNPFGSSKIFSDVSCDVPEEKGPASLEEAVSAALVVKGILLYRCFYELSRGLMLCLGLKERSKYALIRCSGAHHAYMSAMGAMGRSKKVNQAQKEMEDLAL</sequence>